<dbReference type="EMBL" id="MT142897">
    <property type="protein sequence ID" value="QJA90207.1"/>
    <property type="molecule type" value="Genomic_DNA"/>
</dbReference>
<gene>
    <name evidence="1" type="ORF">MM415B02425_0006</name>
</gene>
<proteinExistence type="predicted"/>
<sequence>MAIHGDYEHEIKVDDIVKRLRLIRDENKSPMYQIENFVPPYKNPLIFTQGNWVGGHGQFSTSRRYEDASREIYEKVFPDKYLEGQSIDTTQDGRVILGGYITTVLEDDDTALDSAPVKFLWFPAVSKWLCATSGKIYIYDGSKWGAATTTVAGVTDLCVFGAYVFAACGAATAYKYSADGDTWTTVTTLEDLYAEHFLVAPSPTGTADVLWKSAGNAVKNNTSALLDGGVEWSASNYIGDTSADITSLFLVNDTLMIGKTDGLWWLDSDGGIHPLRPDLLKNISTENFKYIVAWASGTYFSEIGGMGEITSQDNYAPVGPLEEVGNIGKRGSIVGLASDKDFLYVAVDEGTNTHVYKGKEIWREGLGLRWEWCPWLFLGTYTCATMSTCQHSTTDRRLWFGYTTGTTYGTGYAVLSENPTADTNARFAASGFLRMSYDYGTDAHWYKLWQSAVLEVKGGDTGETVSVSYRKDTDTSSTTCIGVSSTNGIYETNFSEPFACKRVHFQLDLASDTNTATPEVSYFQAKGVERPEVVRIHEMVYFLGDEPSNNVATLRNFFREARTSTNLIRFADLRYGQKTGGIGGKDFVYCVMEPGFPQEIEIAHSGEGNYPELGMKVRLRELNYS</sequence>
<reference evidence="1" key="1">
    <citation type="submission" date="2020-03" db="EMBL/GenBank/DDBJ databases">
        <title>The deep terrestrial virosphere.</title>
        <authorList>
            <person name="Holmfeldt K."/>
            <person name="Nilsson E."/>
            <person name="Simone D."/>
            <person name="Lopez-Fernandez M."/>
            <person name="Wu X."/>
            <person name="de Brujin I."/>
            <person name="Lundin D."/>
            <person name="Andersson A."/>
            <person name="Bertilsson S."/>
            <person name="Dopson M."/>
        </authorList>
    </citation>
    <scope>NUCLEOTIDE SEQUENCE</scope>
    <source>
        <strain evidence="1">MM415B02425</strain>
    </source>
</reference>
<evidence type="ECO:0000313" key="1">
    <source>
        <dbReference type="EMBL" id="QJA90207.1"/>
    </source>
</evidence>
<dbReference type="AlphaFoldDB" id="A0A6M3L5K7"/>
<organism evidence="1">
    <name type="scientific">viral metagenome</name>
    <dbReference type="NCBI Taxonomy" id="1070528"/>
    <lineage>
        <taxon>unclassified sequences</taxon>
        <taxon>metagenomes</taxon>
        <taxon>organismal metagenomes</taxon>
    </lineage>
</organism>
<protein>
    <submittedName>
        <fullName evidence="1">Uncharacterized protein</fullName>
    </submittedName>
</protein>
<name>A0A6M3L5K7_9ZZZZ</name>
<accession>A0A6M3L5K7</accession>